<protein>
    <submittedName>
        <fullName evidence="2">Unannotated protein</fullName>
    </submittedName>
</protein>
<organism evidence="2">
    <name type="scientific">freshwater metagenome</name>
    <dbReference type="NCBI Taxonomy" id="449393"/>
    <lineage>
        <taxon>unclassified sequences</taxon>
        <taxon>metagenomes</taxon>
        <taxon>ecological metagenomes</taxon>
    </lineage>
</organism>
<evidence type="ECO:0000313" key="2">
    <source>
        <dbReference type="EMBL" id="CAB4594486.1"/>
    </source>
</evidence>
<feature type="compositionally biased region" description="Basic residues" evidence="1">
    <location>
        <begin position="170"/>
        <end position="181"/>
    </location>
</feature>
<reference evidence="2" key="1">
    <citation type="submission" date="2020-05" db="EMBL/GenBank/DDBJ databases">
        <authorList>
            <person name="Chiriac C."/>
            <person name="Salcher M."/>
            <person name="Ghai R."/>
            <person name="Kavagutti S V."/>
        </authorList>
    </citation>
    <scope>NUCLEOTIDE SEQUENCE</scope>
</reference>
<feature type="compositionally biased region" description="Gly residues" evidence="1">
    <location>
        <begin position="194"/>
        <end position="203"/>
    </location>
</feature>
<proteinExistence type="predicted"/>
<sequence length="203" mass="22241">MSRDAPRMPFTSSTISMCSHMAPTDSAPNHLCHAYMRSTPPNSRSTGRARVERRLLQAIIRMETEPMNRAKDALPSPTVSVKANQPTRMVTIAMTGPTSVESTRGECGIRGLARRQSAGDPSNVVATRRDVSVRLRGTAQPYSRGSDRAGERFEGPDFRRVRWAANSSRTTRRCRRGRPRAVRSPPPPSERPGNGCGGLGDGR</sequence>
<dbReference type="AlphaFoldDB" id="A0A6J6FZS9"/>
<name>A0A6J6FZS9_9ZZZZ</name>
<accession>A0A6J6FZS9</accession>
<feature type="region of interest" description="Disordered" evidence="1">
    <location>
        <begin position="164"/>
        <end position="203"/>
    </location>
</feature>
<evidence type="ECO:0000256" key="1">
    <source>
        <dbReference type="SAM" id="MobiDB-lite"/>
    </source>
</evidence>
<gene>
    <name evidence="2" type="ORF">UFOPK1722_01812</name>
</gene>
<dbReference type="EMBL" id="CAEZTS010000216">
    <property type="protein sequence ID" value="CAB4594486.1"/>
    <property type="molecule type" value="Genomic_DNA"/>
</dbReference>